<proteinExistence type="predicted"/>
<dbReference type="PANTHER" id="PTHR45865:SF1">
    <property type="entry name" value="E3 UBIQUITIN-PROTEIN LIGASE SHPRH"/>
    <property type="match status" value="1"/>
</dbReference>
<dbReference type="InterPro" id="IPR011011">
    <property type="entry name" value="Znf_FYVE_PHD"/>
</dbReference>
<dbReference type="InterPro" id="IPR001841">
    <property type="entry name" value="Znf_RING"/>
</dbReference>
<dbReference type="PROSITE" id="PS50089">
    <property type="entry name" value="ZF_RING_2"/>
    <property type="match status" value="1"/>
</dbReference>
<dbReference type="InterPro" id="IPR027417">
    <property type="entry name" value="P-loop_NTPase"/>
</dbReference>
<dbReference type="PANTHER" id="PTHR45865">
    <property type="entry name" value="E3 UBIQUITIN-PROTEIN LIGASE SHPRH FAMILY MEMBER"/>
    <property type="match status" value="1"/>
</dbReference>
<comment type="caution">
    <text evidence="8">The sequence shown here is derived from an EMBL/GenBank/DDBJ whole genome shotgun (WGS) entry which is preliminary data.</text>
</comment>
<keyword evidence="3" id="KW-0862">Zinc</keyword>
<dbReference type="Pfam" id="PF21325">
    <property type="entry name" value="SHPRH_helical-1st"/>
    <property type="match status" value="1"/>
</dbReference>
<feature type="compositionally biased region" description="Polar residues" evidence="5">
    <location>
        <begin position="956"/>
        <end position="973"/>
    </location>
</feature>
<dbReference type="Gene3D" id="3.40.50.300">
    <property type="entry name" value="P-loop containing nucleotide triphosphate hydrolases"/>
    <property type="match status" value="2"/>
</dbReference>
<dbReference type="InterPro" id="IPR014001">
    <property type="entry name" value="Helicase_ATP-bd"/>
</dbReference>
<evidence type="ECO:0000256" key="2">
    <source>
        <dbReference type="ARBA" id="ARBA00022801"/>
    </source>
</evidence>
<dbReference type="SUPFAM" id="SSF57903">
    <property type="entry name" value="FYVE/PHD zinc finger"/>
    <property type="match status" value="1"/>
</dbReference>
<dbReference type="InterPro" id="IPR048686">
    <property type="entry name" value="SHPRH_helical_1st"/>
</dbReference>
<dbReference type="GO" id="GO:0008270">
    <property type="term" value="F:zinc ion binding"/>
    <property type="evidence" value="ECO:0007669"/>
    <property type="project" value="UniProtKB-KW"/>
</dbReference>
<feature type="compositionally biased region" description="Basic and acidic residues" evidence="5">
    <location>
        <begin position="1158"/>
        <end position="1172"/>
    </location>
</feature>
<feature type="domain" description="RING-type" evidence="6">
    <location>
        <begin position="1409"/>
        <end position="1456"/>
    </location>
</feature>
<evidence type="ECO:0000313" key="8">
    <source>
        <dbReference type="EMBL" id="CAL5130666.1"/>
    </source>
</evidence>
<evidence type="ECO:0008006" key="10">
    <source>
        <dbReference type="Google" id="ProtNLM"/>
    </source>
</evidence>
<sequence>MRSKHPPRFLTCNRRRSMSFYFHLKQNTEADTHTSDYKSKPKRHRVIGTEQKELLNNYPHSITLLSDHAPEDYLLQTISFPLDSTLLRASGTHNKMTLYFNSSAFLLLSCDENTVKEYEVSNAGEVTPLFFAASSSLLDVYYRVSDSCLHLDVCLKARSVSSDDFPQRPLARQQYQKIHDFITFQTLGRTDVFDTLNLFLFERHSETQQEFVTLIKLIYDCVQAYHEKSRCLWHYPEKVTQPEQINTVLRPYQLDAVEWMLYRESTEVTVDEKELYNLMFIPVQLSKSQQNVYFSIYSGTFMDHLPTLVAPCLGGILSDEMGLGKTLEVITLILLRPWSDWSRFGGRVLDMDGNVVHDGSSNMVQTLATVTPDDQSSILCSCGGVDETDGLDSCRCTRCYGPRQHAACVQYTPSEYTDLLPIKHEYICPQCWSHLRIESKATLIVAPDHIWQQWKEEIQTHVAQHSMRVLIYAGMEAPVTSIELGVHVPIRARCHINPYAPRTRVTATATNSEEEETLLPGFVQPGQLACADIVLTSYSVIQRELDWAEVVAERQAGTGGRPNLRLAQRYLCRPSPLTCVRWWRICLDEAQMVERVTSKTARMLFQMDAVHRWCVTGTPAEKSIDDLFGLFAYLQFVPFDTPHYWHSLLYQPFLAATAPSWAVANEGSNSSTLPKSDMETVRSTRLVAMLSHVLWRNTKALVGDQLILPPITEQIHWIDFTSVERYIHDRVLAQSAGALQRLLRTMSISTNQSLASLPGAAHWRLVYLITRLRQACTHASMVVASGGPQKHIGRRGRNERGRRLTDDDFGCGDLNDVGNDDIGGGYTASSSRDGHSLSLSGKNRTTRTGCYTMTEVIRRVVDETRRECEGLLRTWVFNKNGAAGCFIIKQQFVQAADCYREVLQAANDLEHRHGVLADWSQRLHAITNLHWLIQSRQVPLSDEPAPSATPTESTTLKGQSASVISVPETQPDNSDMKDLDPRVDRDLLAKAERLRTSYIKMHSHLLGRVHESLEPVAMELDEEFKENDVDLLNEDEVESIGNLPYGASWLSWLSDAMDLLYTCGIGPNLIEMLVASFQGKPGSYRGNYRTNLLYAGSINGFKAMLLSEVSDVFQARKQLREAVKPLVKTWKSFLAGREADPAILQPFYACCARANESEDQNKSEKDDGDRMNKFQKKSKATREIDELQSGSKLFRPKVKKTRCAYCVAARALRDYQCAVNHERLKGGRRALSDRIDESDNIDSTDETGTGLSLGNPLVVALSIICHQVLRLLQTSRPEKLQFSASEWRRRARRLEQIFRQMGKEILLTSRMETLTKEWWNIHDDTEQFVVRLQATCPTDLAFIHTDEVDAQLQEYIVQYTVMWPRLQSRLGHFNFLRNAHLAAVTGANVKQESDGNNSVQSSGSFKLECPTCLQPHSPSNPTFALLPGCWHTLCLPCHDRIASMGQVCQRRCPICRTPFTSNETAGVNARRRRPLTLIHYSGERSKTVDDAIKKEGDVAADEPEYTVVGDHSSKVQAVIRCLKQIKQEDADAKAIVFSSWLSVLVTLTGALEQNGLSYTTLFQARDACCPGRLAGFQCMGSATWILLMPIQLGANGLNLTSANHLLLVDPVLSHGREAQAIARMHRIGQTRPSVVHRFLVRDSIEATLHEAHVRSQMASRNPDDPDTIVSNPASSTGRMIGAGTRRTSSTVSGVAGPDDDRGHLMQMTIGQLAELLHLEANSAMLEDELALQSTFVTD</sequence>
<feature type="compositionally biased region" description="Polar residues" evidence="5">
    <location>
        <begin position="1668"/>
        <end position="1677"/>
    </location>
</feature>
<dbReference type="Pfam" id="PF00176">
    <property type="entry name" value="SNF2-rel_dom"/>
    <property type="match status" value="1"/>
</dbReference>
<evidence type="ECO:0000256" key="4">
    <source>
        <dbReference type="PROSITE-ProRule" id="PRU00175"/>
    </source>
</evidence>
<dbReference type="GO" id="GO:0005634">
    <property type="term" value="C:nucleus"/>
    <property type="evidence" value="ECO:0007669"/>
    <property type="project" value="TreeGrafter"/>
</dbReference>
<dbReference type="EMBL" id="CAXLJL010000069">
    <property type="protein sequence ID" value="CAL5130666.1"/>
    <property type="molecule type" value="Genomic_DNA"/>
</dbReference>
<dbReference type="GO" id="GO:0000209">
    <property type="term" value="P:protein polyubiquitination"/>
    <property type="evidence" value="ECO:0007669"/>
    <property type="project" value="TreeGrafter"/>
</dbReference>
<name>A0AAV2T3K8_CALDB</name>
<gene>
    <name evidence="8" type="ORF">CDAUBV1_LOCUS2839</name>
</gene>
<dbReference type="Proteomes" id="UP001497525">
    <property type="component" value="Unassembled WGS sequence"/>
</dbReference>
<dbReference type="GO" id="GO:0016787">
    <property type="term" value="F:hydrolase activity"/>
    <property type="evidence" value="ECO:0007669"/>
    <property type="project" value="UniProtKB-KW"/>
</dbReference>
<dbReference type="InterPro" id="IPR013083">
    <property type="entry name" value="Znf_RING/FYVE/PHD"/>
</dbReference>
<feature type="region of interest" description="Disordered" evidence="5">
    <location>
        <begin position="940"/>
        <end position="980"/>
    </location>
</feature>
<dbReference type="InterPro" id="IPR052583">
    <property type="entry name" value="ATP-helicase/E3_Ub-Ligase"/>
</dbReference>
<feature type="domain" description="Helicase C-terminal" evidence="7">
    <location>
        <begin position="1513"/>
        <end position="1676"/>
    </location>
</feature>
<feature type="compositionally biased region" description="Low complexity" evidence="5">
    <location>
        <begin position="943"/>
        <end position="955"/>
    </location>
</feature>
<dbReference type="SMART" id="SM00487">
    <property type="entry name" value="DEXDc"/>
    <property type="match status" value="1"/>
</dbReference>
<dbReference type="GO" id="GO:0061630">
    <property type="term" value="F:ubiquitin protein ligase activity"/>
    <property type="evidence" value="ECO:0007669"/>
    <property type="project" value="TreeGrafter"/>
</dbReference>
<organism evidence="8 9">
    <name type="scientific">Calicophoron daubneyi</name>
    <name type="common">Rumen fluke</name>
    <name type="synonym">Paramphistomum daubneyi</name>
    <dbReference type="NCBI Taxonomy" id="300641"/>
    <lineage>
        <taxon>Eukaryota</taxon>
        <taxon>Metazoa</taxon>
        <taxon>Spiralia</taxon>
        <taxon>Lophotrochozoa</taxon>
        <taxon>Platyhelminthes</taxon>
        <taxon>Trematoda</taxon>
        <taxon>Digenea</taxon>
        <taxon>Plagiorchiida</taxon>
        <taxon>Pronocephalata</taxon>
        <taxon>Paramphistomoidea</taxon>
        <taxon>Paramphistomidae</taxon>
        <taxon>Calicophoron</taxon>
    </lineage>
</organism>
<keyword evidence="1 4" id="KW-0479">Metal-binding</keyword>
<dbReference type="Gene3D" id="3.40.50.10810">
    <property type="entry name" value="Tandem AAA-ATPase domain"/>
    <property type="match status" value="2"/>
</dbReference>
<dbReference type="CDD" id="cd18793">
    <property type="entry name" value="SF2_C_SNF"/>
    <property type="match status" value="1"/>
</dbReference>
<dbReference type="InterPro" id="IPR000330">
    <property type="entry name" value="SNF2_N"/>
</dbReference>
<accession>A0AAV2T3K8</accession>
<protein>
    <recommendedName>
        <fullName evidence="10">E3 ubiquitin-protein ligase SHPRH</fullName>
    </recommendedName>
</protein>
<evidence type="ECO:0000256" key="3">
    <source>
        <dbReference type="ARBA" id="ARBA00022833"/>
    </source>
</evidence>
<dbReference type="Gene3D" id="3.30.40.10">
    <property type="entry name" value="Zinc/RING finger domain, C3HC4 (zinc finger)"/>
    <property type="match status" value="2"/>
</dbReference>
<keyword evidence="2" id="KW-0378">Hydrolase</keyword>
<reference evidence="8" key="1">
    <citation type="submission" date="2024-06" db="EMBL/GenBank/DDBJ databases">
        <authorList>
            <person name="Liu X."/>
            <person name="Lenzi L."/>
            <person name="Haldenby T S."/>
            <person name="Uol C."/>
        </authorList>
    </citation>
    <scope>NUCLEOTIDE SEQUENCE</scope>
</reference>
<evidence type="ECO:0000256" key="1">
    <source>
        <dbReference type="ARBA" id="ARBA00022771"/>
    </source>
</evidence>
<dbReference type="SUPFAM" id="SSF52540">
    <property type="entry name" value="P-loop containing nucleoside triphosphate hydrolases"/>
    <property type="match status" value="2"/>
</dbReference>
<dbReference type="InterPro" id="IPR001650">
    <property type="entry name" value="Helicase_C-like"/>
</dbReference>
<dbReference type="PROSITE" id="PS51194">
    <property type="entry name" value="HELICASE_CTER"/>
    <property type="match status" value="1"/>
</dbReference>
<evidence type="ECO:0000259" key="7">
    <source>
        <dbReference type="PROSITE" id="PS51194"/>
    </source>
</evidence>
<dbReference type="GO" id="GO:0005524">
    <property type="term" value="F:ATP binding"/>
    <property type="evidence" value="ECO:0007669"/>
    <property type="project" value="InterPro"/>
</dbReference>
<evidence type="ECO:0000259" key="6">
    <source>
        <dbReference type="PROSITE" id="PS50089"/>
    </source>
</evidence>
<evidence type="ECO:0000256" key="5">
    <source>
        <dbReference type="SAM" id="MobiDB-lite"/>
    </source>
</evidence>
<dbReference type="InterPro" id="IPR049730">
    <property type="entry name" value="SNF2/RAD54-like_C"/>
</dbReference>
<feature type="region of interest" description="Disordered" evidence="5">
    <location>
        <begin position="1158"/>
        <end position="1181"/>
    </location>
</feature>
<evidence type="ECO:0000313" key="9">
    <source>
        <dbReference type="Proteomes" id="UP001497525"/>
    </source>
</evidence>
<dbReference type="SUPFAM" id="SSF57850">
    <property type="entry name" value="RING/U-box"/>
    <property type="match status" value="1"/>
</dbReference>
<dbReference type="GO" id="GO:0006974">
    <property type="term" value="P:DNA damage response"/>
    <property type="evidence" value="ECO:0007669"/>
    <property type="project" value="TreeGrafter"/>
</dbReference>
<feature type="region of interest" description="Disordered" evidence="5">
    <location>
        <begin position="1654"/>
        <end position="1699"/>
    </location>
</feature>
<keyword evidence="1 4" id="KW-0863">Zinc-finger</keyword>
<dbReference type="InterPro" id="IPR038718">
    <property type="entry name" value="SNF2-like_sf"/>
</dbReference>